<dbReference type="Proteomes" id="UP000077315">
    <property type="component" value="Unassembled WGS sequence"/>
</dbReference>
<dbReference type="RefSeq" id="XP_018294175.1">
    <property type="nucleotide sequence ID" value="XM_018440540.1"/>
</dbReference>
<organism evidence="1 2">
    <name type="scientific">Phycomyces blakesleeanus (strain ATCC 8743b / DSM 1359 / FGSC 10004 / NBRC 33097 / NRRL 1555)</name>
    <dbReference type="NCBI Taxonomy" id="763407"/>
    <lineage>
        <taxon>Eukaryota</taxon>
        <taxon>Fungi</taxon>
        <taxon>Fungi incertae sedis</taxon>
        <taxon>Mucoromycota</taxon>
        <taxon>Mucoromycotina</taxon>
        <taxon>Mucoromycetes</taxon>
        <taxon>Mucorales</taxon>
        <taxon>Phycomycetaceae</taxon>
        <taxon>Phycomyces</taxon>
    </lineage>
</organism>
<dbReference type="GeneID" id="29001446"/>
<accession>A0A162XQB6</accession>
<protein>
    <submittedName>
        <fullName evidence="1">Homeodomain-like DNA binding domain-containing transcription factor</fullName>
    </submittedName>
</protein>
<evidence type="ECO:0000313" key="1">
    <source>
        <dbReference type="EMBL" id="OAD76135.1"/>
    </source>
</evidence>
<dbReference type="VEuPathDB" id="FungiDB:PHYBLDRAFT_59667"/>
<dbReference type="InParanoid" id="A0A162XQB6"/>
<gene>
    <name evidence="1" type="ORF">PHYBLDRAFT_59667</name>
</gene>
<sequence length="234" mass="27213">MLGLQYGFEYCLYPLTFSLSNFFKINPNQTAIIKRRKRNGPQKVLQIHIKNLIVEKRFIQESMTRAETARTFGVLWALTNNISDKFDIDGTVEPRKRGRSREENQHITDEHSKFISDVLKECCTLTLGQMRKELSRNFLVLQEFTLKRTKPVEKKGNDPKTIELRKAYIDSMHTNCVSYKMNRFFVDKADFNASLIRVQGWSKKGEASIVKTKIKRGLNIWILAGISYQVVKSL</sequence>
<dbReference type="EMBL" id="KV440976">
    <property type="protein sequence ID" value="OAD76135.1"/>
    <property type="molecule type" value="Genomic_DNA"/>
</dbReference>
<name>A0A162XQB6_PHYB8</name>
<proteinExistence type="predicted"/>
<dbReference type="SUPFAM" id="SSF46689">
    <property type="entry name" value="Homeodomain-like"/>
    <property type="match status" value="1"/>
</dbReference>
<dbReference type="AlphaFoldDB" id="A0A162XQB6"/>
<keyword evidence="1" id="KW-0371">Homeobox</keyword>
<dbReference type="STRING" id="763407.A0A162XQB6"/>
<reference evidence="2" key="1">
    <citation type="submission" date="2015-06" db="EMBL/GenBank/DDBJ databases">
        <title>Expansion of signal transduction pathways in fungi by whole-genome duplication.</title>
        <authorList>
            <consortium name="DOE Joint Genome Institute"/>
            <person name="Corrochano L.M."/>
            <person name="Kuo A."/>
            <person name="Marcet-Houben M."/>
            <person name="Polaino S."/>
            <person name="Salamov A."/>
            <person name="Villalobos J.M."/>
            <person name="Alvarez M.I."/>
            <person name="Avalos J."/>
            <person name="Benito E.P."/>
            <person name="Benoit I."/>
            <person name="Burger G."/>
            <person name="Camino L.P."/>
            <person name="Canovas D."/>
            <person name="Cerda-Olmedo E."/>
            <person name="Cheng J.-F."/>
            <person name="Dominguez A."/>
            <person name="Elias M."/>
            <person name="Eslava A.P."/>
            <person name="Glaser F."/>
            <person name="Grimwood J."/>
            <person name="Gutierrez G."/>
            <person name="Heitman J."/>
            <person name="Henrissat B."/>
            <person name="Iturriaga E.A."/>
            <person name="Lang B.F."/>
            <person name="Lavin J.L."/>
            <person name="Lee S."/>
            <person name="Li W."/>
            <person name="Lindquist E."/>
            <person name="Lopez-Garcia S."/>
            <person name="Luque E.M."/>
            <person name="Marcos A.T."/>
            <person name="Martin J."/>
            <person name="McCluskey K."/>
            <person name="Medina H.R."/>
            <person name="Miralles-Duran A."/>
            <person name="Miyazaki A."/>
            <person name="Munoz-Torres E."/>
            <person name="Oguiza J.A."/>
            <person name="Ohm R."/>
            <person name="Olmedo M."/>
            <person name="Orejas M."/>
            <person name="Ortiz-Castellanos L."/>
            <person name="Pisabarro A.G."/>
            <person name="Rodriguez-Romero J."/>
            <person name="Ruiz-Herrera J."/>
            <person name="Ruiz-Vazquez R."/>
            <person name="Sanz C."/>
            <person name="Schackwitz W."/>
            <person name="Schmutz J."/>
            <person name="Shahriari M."/>
            <person name="Shelest E."/>
            <person name="Silva-Franco F."/>
            <person name="Soanes D."/>
            <person name="Syed K."/>
            <person name="Tagua V.G."/>
            <person name="Talbot N.J."/>
            <person name="Thon M."/>
            <person name="De vries R.P."/>
            <person name="Wiebenga A."/>
            <person name="Yadav J.S."/>
            <person name="Braun E.L."/>
            <person name="Baker S."/>
            <person name="Garre V."/>
            <person name="Horwitz B."/>
            <person name="Torres-Martinez S."/>
            <person name="Idnurm A."/>
            <person name="Herrera-Estrella A."/>
            <person name="Gabaldon T."/>
            <person name="Grigoriev I.V."/>
        </authorList>
    </citation>
    <scope>NUCLEOTIDE SEQUENCE [LARGE SCALE GENOMIC DNA]</scope>
    <source>
        <strain evidence="2">NRRL 1555(-)</strain>
    </source>
</reference>
<dbReference type="InterPro" id="IPR009057">
    <property type="entry name" value="Homeodomain-like_sf"/>
</dbReference>
<keyword evidence="1" id="KW-0238">DNA-binding</keyword>
<keyword evidence="2" id="KW-1185">Reference proteome</keyword>
<evidence type="ECO:0000313" key="2">
    <source>
        <dbReference type="Proteomes" id="UP000077315"/>
    </source>
</evidence>
<dbReference type="GO" id="GO:0003677">
    <property type="term" value="F:DNA binding"/>
    <property type="evidence" value="ECO:0007669"/>
    <property type="project" value="UniProtKB-KW"/>
</dbReference>